<evidence type="ECO:0000313" key="1">
    <source>
        <dbReference type="EMBL" id="JAB67654.1"/>
    </source>
</evidence>
<name>V5GU18_ANOGL</name>
<dbReference type="SUPFAM" id="SSF53098">
    <property type="entry name" value="Ribonuclease H-like"/>
    <property type="match status" value="1"/>
</dbReference>
<accession>V5GU18</accession>
<proteinExistence type="predicted"/>
<evidence type="ECO:0008006" key="2">
    <source>
        <dbReference type="Google" id="ProtNLM"/>
    </source>
</evidence>
<protein>
    <recommendedName>
        <fullName evidence="2">Zinc finger BED domain-containing protein 4</fullName>
    </recommendedName>
</protein>
<feature type="non-terminal residue" evidence="1">
    <location>
        <position position="252"/>
    </location>
</feature>
<reference evidence="1" key="1">
    <citation type="submission" date="2013-07" db="EMBL/GenBank/DDBJ databases">
        <title>Midgut Transcriptome Profiling of Anoplphora glabripennis, a Lignocellulose Degrading, Wood-Boring Cerambycid.</title>
        <authorList>
            <person name="Scully E.D."/>
            <person name="Hoover K."/>
            <person name="Carlson J.E."/>
            <person name="Tien M."/>
            <person name="Geib S.M."/>
        </authorList>
    </citation>
    <scope>NUCLEOTIDE SEQUENCE</scope>
</reference>
<organism evidence="1">
    <name type="scientific">Anoplophora glabripennis</name>
    <name type="common">Asian longhorn beetle</name>
    <name type="synonym">Anoplophora nobilis</name>
    <dbReference type="NCBI Taxonomy" id="217634"/>
    <lineage>
        <taxon>Eukaryota</taxon>
        <taxon>Metazoa</taxon>
        <taxon>Ecdysozoa</taxon>
        <taxon>Arthropoda</taxon>
        <taxon>Hexapoda</taxon>
        <taxon>Insecta</taxon>
        <taxon>Pterygota</taxon>
        <taxon>Neoptera</taxon>
        <taxon>Endopterygota</taxon>
        <taxon>Coleoptera</taxon>
        <taxon>Polyphaga</taxon>
        <taxon>Cucujiformia</taxon>
        <taxon>Chrysomeloidea</taxon>
        <taxon>Cerambycidae</taxon>
        <taxon>Lamiinae</taxon>
        <taxon>Lamiini</taxon>
        <taxon>Anoplophora</taxon>
    </lineage>
</organism>
<dbReference type="AlphaFoldDB" id="V5GU18"/>
<dbReference type="EMBL" id="GALX01000812">
    <property type="protein sequence ID" value="JAB67654.1"/>
    <property type="molecule type" value="Transcribed_RNA"/>
</dbReference>
<dbReference type="InterPro" id="IPR012337">
    <property type="entry name" value="RNaseH-like_sf"/>
</dbReference>
<sequence length="252" mass="29264">ESSEDERGEETNDIPAGFVVKLTTNEEVEIASDYGDLITKVRKIVRLFRKSPLKNETLQNYVRKEYGKDIQLVLDCKTHWNSLSNMIDSFNKLKLCICKALIDLGLGSNPEYCFTEEEFSVLRDLEQIFQPVKLAVEVLCRQDATLLTAETTLKFMIRKLEELKKPLAHKLASSMRQRISQRRNPMTAVLMYLHSPTKYVFLEDEKFGLPAKYQLRHELKKIIERLFCNEENNYEGTRTPLDIMVSSDDDDD</sequence>
<feature type="non-terminal residue" evidence="1">
    <location>
        <position position="1"/>
    </location>
</feature>